<sequence>MEWPKEVIDVRSDLVDSTIWRRLRFRPDDIVIVSWAKAGTTLTQQLVGQLITGGSAELATGDASPWLDMRVMPPNTLELLEAQSHRRFIKTHLPTTALPYDPSVKYIYCCRDGRDVVWSLHNHHIKVNDAWHDLMNNTPGRLGPPSARADPDPRAYFLNWLRKDGAPFWPFFSHVRGWWNVRQLPNVMLVHFNNLRADLQGEGRRIADFLGIQVDEERWPAILEHCSMDWMRAHPHKVNRMLESMWQNGINDFVFKGTNGRWRDTLTAEDSAEYEQAARQELGEECAAWLQTGEPPDPKLVGPGAKDPKPAG</sequence>
<feature type="region of interest" description="Disordered" evidence="4">
    <location>
        <begin position="291"/>
        <end position="312"/>
    </location>
</feature>
<reference evidence="6 7" key="1">
    <citation type="journal article" date="2017" name="Mol. Biol. Evol.">
        <title>The 4-celled Tetrabaena socialis nuclear genome reveals the essential components for genetic control of cell number at the origin of multicellularity in the volvocine lineage.</title>
        <authorList>
            <person name="Featherston J."/>
            <person name="Arakaki Y."/>
            <person name="Hanschen E.R."/>
            <person name="Ferris P.J."/>
            <person name="Michod R.E."/>
            <person name="Olson B.J.S.C."/>
            <person name="Nozaki H."/>
            <person name="Durand P.M."/>
        </authorList>
    </citation>
    <scope>NUCLEOTIDE SEQUENCE [LARGE SCALE GENOMIC DNA]</scope>
    <source>
        <strain evidence="6 7">NIES-571</strain>
    </source>
</reference>
<dbReference type="PANTHER" id="PTHR11783">
    <property type="entry name" value="SULFOTRANSFERASE SULT"/>
    <property type="match status" value="1"/>
</dbReference>
<dbReference type="OrthoDB" id="10262068at2759"/>
<evidence type="ECO:0000256" key="4">
    <source>
        <dbReference type="SAM" id="MobiDB-lite"/>
    </source>
</evidence>
<name>A0A2J8ABH9_9CHLO</name>
<dbReference type="InterPro" id="IPR027417">
    <property type="entry name" value="P-loop_NTPase"/>
</dbReference>
<dbReference type="AlphaFoldDB" id="A0A2J8ABH9"/>
<dbReference type="Pfam" id="PF00685">
    <property type="entry name" value="Sulfotransfer_1"/>
    <property type="match status" value="1"/>
</dbReference>
<evidence type="ECO:0000313" key="6">
    <source>
        <dbReference type="EMBL" id="PNH09881.1"/>
    </source>
</evidence>
<keyword evidence="7" id="KW-1185">Reference proteome</keyword>
<keyword evidence="2 3" id="KW-0808">Transferase</keyword>
<dbReference type="EC" id="2.8.2.-" evidence="3"/>
<evidence type="ECO:0000313" key="7">
    <source>
        <dbReference type="Proteomes" id="UP000236333"/>
    </source>
</evidence>
<protein>
    <recommendedName>
        <fullName evidence="3">Sulfotransferase</fullName>
        <ecNumber evidence="3">2.8.2.-</ecNumber>
    </recommendedName>
</protein>
<evidence type="ECO:0000259" key="5">
    <source>
        <dbReference type="Pfam" id="PF00685"/>
    </source>
</evidence>
<organism evidence="6 7">
    <name type="scientific">Tetrabaena socialis</name>
    <dbReference type="NCBI Taxonomy" id="47790"/>
    <lineage>
        <taxon>Eukaryota</taxon>
        <taxon>Viridiplantae</taxon>
        <taxon>Chlorophyta</taxon>
        <taxon>core chlorophytes</taxon>
        <taxon>Chlorophyceae</taxon>
        <taxon>CS clade</taxon>
        <taxon>Chlamydomonadales</taxon>
        <taxon>Tetrabaenaceae</taxon>
        <taxon>Tetrabaena</taxon>
    </lineage>
</organism>
<dbReference type="SUPFAM" id="SSF52540">
    <property type="entry name" value="P-loop containing nucleoside triphosphate hydrolases"/>
    <property type="match status" value="1"/>
</dbReference>
<dbReference type="Gene3D" id="3.40.50.300">
    <property type="entry name" value="P-loop containing nucleotide triphosphate hydrolases"/>
    <property type="match status" value="1"/>
</dbReference>
<comment type="similarity">
    <text evidence="1 3">Belongs to the sulfotransferase 1 family.</text>
</comment>
<feature type="domain" description="Sulfotransferase" evidence="5">
    <location>
        <begin position="27"/>
        <end position="283"/>
    </location>
</feature>
<evidence type="ECO:0000256" key="3">
    <source>
        <dbReference type="RuleBase" id="RU361155"/>
    </source>
</evidence>
<dbReference type="Proteomes" id="UP000236333">
    <property type="component" value="Unassembled WGS sequence"/>
</dbReference>
<dbReference type="GO" id="GO:0008146">
    <property type="term" value="F:sulfotransferase activity"/>
    <property type="evidence" value="ECO:0007669"/>
    <property type="project" value="InterPro"/>
</dbReference>
<dbReference type="EMBL" id="PGGS01000075">
    <property type="protein sequence ID" value="PNH09881.1"/>
    <property type="molecule type" value="Genomic_DNA"/>
</dbReference>
<comment type="caution">
    <text evidence="6">The sequence shown here is derived from an EMBL/GenBank/DDBJ whole genome shotgun (WGS) entry which is preliminary data.</text>
</comment>
<dbReference type="InterPro" id="IPR000863">
    <property type="entry name" value="Sulfotransferase_dom"/>
</dbReference>
<evidence type="ECO:0000256" key="1">
    <source>
        <dbReference type="ARBA" id="ARBA00005771"/>
    </source>
</evidence>
<gene>
    <name evidence="6" type="ORF">TSOC_003475</name>
</gene>
<evidence type="ECO:0000256" key="2">
    <source>
        <dbReference type="ARBA" id="ARBA00022679"/>
    </source>
</evidence>
<proteinExistence type="inferred from homology"/>
<accession>A0A2J8ABH9</accession>